<feature type="transmembrane region" description="Helical" evidence="8">
    <location>
        <begin position="137"/>
        <end position="160"/>
    </location>
</feature>
<dbReference type="InterPro" id="IPR039421">
    <property type="entry name" value="Type_1_exporter"/>
</dbReference>
<dbReference type="Pfam" id="PF00005">
    <property type="entry name" value="ABC_tran"/>
    <property type="match status" value="1"/>
</dbReference>
<dbReference type="PROSITE" id="PS00211">
    <property type="entry name" value="ABC_TRANSPORTER_1"/>
    <property type="match status" value="1"/>
</dbReference>
<evidence type="ECO:0000256" key="6">
    <source>
        <dbReference type="ARBA" id="ARBA00022989"/>
    </source>
</evidence>
<organism evidence="11 12">
    <name type="scientific">Armatimonas rosea</name>
    <dbReference type="NCBI Taxonomy" id="685828"/>
    <lineage>
        <taxon>Bacteria</taxon>
        <taxon>Bacillati</taxon>
        <taxon>Armatimonadota</taxon>
        <taxon>Armatimonadia</taxon>
        <taxon>Armatimonadales</taxon>
        <taxon>Armatimonadaceae</taxon>
        <taxon>Armatimonas</taxon>
    </lineage>
</organism>
<dbReference type="Pfam" id="PF00664">
    <property type="entry name" value="ABC_membrane"/>
    <property type="match status" value="1"/>
</dbReference>
<feature type="transmembrane region" description="Helical" evidence="8">
    <location>
        <begin position="63"/>
        <end position="84"/>
    </location>
</feature>
<dbReference type="PROSITE" id="PS50929">
    <property type="entry name" value="ABC_TM1F"/>
    <property type="match status" value="1"/>
</dbReference>
<keyword evidence="12" id="KW-1185">Reference proteome</keyword>
<dbReference type="InterPro" id="IPR017871">
    <property type="entry name" value="ABC_transporter-like_CS"/>
</dbReference>
<dbReference type="FunFam" id="3.40.50.300:FF:000287">
    <property type="entry name" value="Multidrug ABC transporter ATP-binding protein"/>
    <property type="match status" value="1"/>
</dbReference>
<dbReference type="Gene3D" id="3.40.50.300">
    <property type="entry name" value="P-loop containing nucleotide triphosphate hydrolases"/>
    <property type="match status" value="1"/>
</dbReference>
<feature type="domain" description="ABC transmembrane type-1" evidence="10">
    <location>
        <begin position="19"/>
        <end position="310"/>
    </location>
</feature>
<dbReference type="GO" id="GO:0034040">
    <property type="term" value="F:ATPase-coupled lipid transmembrane transporter activity"/>
    <property type="evidence" value="ECO:0007669"/>
    <property type="project" value="TreeGrafter"/>
</dbReference>
<dbReference type="GO" id="GO:0016887">
    <property type="term" value="F:ATP hydrolysis activity"/>
    <property type="evidence" value="ECO:0007669"/>
    <property type="project" value="InterPro"/>
</dbReference>
<gene>
    <name evidence="11" type="ORF">HNQ39_004413</name>
</gene>
<dbReference type="AlphaFoldDB" id="A0A7W9W9G7"/>
<dbReference type="GO" id="GO:0005524">
    <property type="term" value="F:ATP binding"/>
    <property type="evidence" value="ECO:0007669"/>
    <property type="project" value="UniProtKB-KW"/>
</dbReference>
<dbReference type="EC" id="3.6.3.-" evidence="11"/>
<keyword evidence="11" id="KW-0378">Hydrolase</keyword>
<dbReference type="PANTHER" id="PTHR24221:SF654">
    <property type="entry name" value="ATP-BINDING CASSETTE SUB-FAMILY B MEMBER 6"/>
    <property type="match status" value="1"/>
</dbReference>
<evidence type="ECO:0000259" key="10">
    <source>
        <dbReference type="PROSITE" id="PS50929"/>
    </source>
</evidence>
<sequence>MGQFGRFIRELGKYRGAQLWIAFLTLISALLSLQTPGLIKQIFNFLDPRKSEPFHLPGPFSSLTGAFVLLILVSLASGLMSYVMGVTIQAMGQRFLLDTRVKLYTHLQGLSQGFFEKSQTGKIVATVVNDVGQVNGLITGAFVTIIQDSVTLIGVLILIFMQNAHLALLALSVYPIYILNYLLSRKGLSDNASKISELRGVILSDLQEKLAGIQVVKSYAQERSEVRSYTHLNRDNLNLNIRQNGLGTWLWVRAELITAVGTAVVLCVGGQAVIKGDLRQGDLVAFLVLVTAYLYAPTIRLIQLNDQLARSQTSLRRIFDLLDTAPVVVNNLKAPALPKIAGRVVYEHVKFAYEPEQYVLKGIDLTVEPGQMIAFVGGSGSGKTTMISLLSRHYDVVEGRITIDGHDLREIELYSLRQQIGVVLQESILFHATIRENLKYGKLDATDEELAAAVEAANLTSVIEALPQGYDTKIGEEGVKLSVGEKQRLAIARALLADPRILVLDEATSSLDSETETLIQEALDRLMTNRTSFVIAHRLSTIVKADKIVVMELGEIKEMGTHSELLEQGGIYARLYAEQFRAELEAGA</sequence>
<evidence type="ECO:0000256" key="2">
    <source>
        <dbReference type="ARBA" id="ARBA00022448"/>
    </source>
</evidence>
<dbReference type="InterPro" id="IPR027417">
    <property type="entry name" value="P-loop_NTPase"/>
</dbReference>
<dbReference type="RefSeq" id="WP_184201908.1">
    <property type="nucleotide sequence ID" value="NZ_JACHGW010000004.1"/>
</dbReference>
<evidence type="ECO:0000313" key="12">
    <source>
        <dbReference type="Proteomes" id="UP000520814"/>
    </source>
</evidence>
<keyword evidence="6 8" id="KW-1133">Transmembrane helix</keyword>
<evidence type="ECO:0000313" key="11">
    <source>
        <dbReference type="EMBL" id="MBB6052592.1"/>
    </source>
</evidence>
<feature type="transmembrane region" description="Helical" evidence="8">
    <location>
        <begin position="250"/>
        <end position="271"/>
    </location>
</feature>
<evidence type="ECO:0000256" key="3">
    <source>
        <dbReference type="ARBA" id="ARBA00022692"/>
    </source>
</evidence>
<dbReference type="InterPro" id="IPR036640">
    <property type="entry name" value="ABC1_TM_sf"/>
</dbReference>
<dbReference type="Gene3D" id="1.20.1560.10">
    <property type="entry name" value="ABC transporter type 1, transmembrane domain"/>
    <property type="match status" value="1"/>
</dbReference>
<comment type="caution">
    <text evidence="11">The sequence shown here is derived from an EMBL/GenBank/DDBJ whole genome shotgun (WGS) entry which is preliminary data.</text>
</comment>
<evidence type="ECO:0000259" key="9">
    <source>
        <dbReference type="PROSITE" id="PS50893"/>
    </source>
</evidence>
<evidence type="ECO:0000256" key="5">
    <source>
        <dbReference type="ARBA" id="ARBA00022840"/>
    </source>
</evidence>
<reference evidence="11 12" key="1">
    <citation type="submission" date="2020-08" db="EMBL/GenBank/DDBJ databases">
        <title>Genomic Encyclopedia of Type Strains, Phase IV (KMG-IV): sequencing the most valuable type-strain genomes for metagenomic binning, comparative biology and taxonomic classification.</title>
        <authorList>
            <person name="Goeker M."/>
        </authorList>
    </citation>
    <scope>NUCLEOTIDE SEQUENCE [LARGE SCALE GENOMIC DNA]</scope>
    <source>
        <strain evidence="11 12">DSM 23562</strain>
    </source>
</reference>
<comment type="subcellular location">
    <subcellularLocation>
        <location evidence="1">Cell membrane</location>
        <topology evidence="1">Multi-pass membrane protein</topology>
    </subcellularLocation>
</comment>
<feature type="transmembrane region" description="Helical" evidence="8">
    <location>
        <begin position="166"/>
        <end position="183"/>
    </location>
</feature>
<dbReference type="InterPro" id="IPR003439">
    <property type="entry name" value="ABC_transporter-like_ATP-bd"/>
</dbReference>
<name>A0A7W9W9G7_ARMRO</name>
<dbReference type="SMART" id="SM00382">
    <property type="entry name" value="AAA"/>
    <property type="match status" value="1"/>
</dbReference>
<feature type="domain" description="ABC transporter" evidence="9">
    <location>
        <begin position="344"/>
        <end position="578"/>
    </location>
</feature>
<feature type="transmembrane region" description="Helical" evidence="8">
    <location>
        <begin position="283"/>
        <end position="302"/>
    </location>
</feature>
<keyword evidence="5 11" id="KW-0067">ATP-binding</keyword>
<keyword evidence="2" id="KW-0813">Transport</keyword>
<evidence type="ECO:0000256" key="4">
    <source>
        <dbReference type="ARBA" id="ARBA00022741"/>
    </source>
</evidence>
<dbReference type="PROSITE" id="PS50893">
    <property type="entry name" value="ABC_TRANSPORTER_2"/>
    <property type="match status" value="1"/>
</dbReference>
<accession>A0A7W9W9G7</accession>
<keyword evidence="3 8" id="KW-0812">Transmembrane</keyword>
<keyword evidence="4" id="KW-0547">Nucleotide-binding</keyword>
<dbReference type="CDD" id="cd07346">
    <property type="entry name" value="ABC_6TM_exporters"/>
    <property type="match status" value="1"/>
</dbReference>
<dbReference type="InterPro" id="IPR003593">
    <property type="entry name" value="AAA+_ATPase"/>
</dbReference>
<evidence type="ECO:0000256" key="1">
    <source>
        <dbReference type="ARBA" id="ARBA00004651"/>
    </source>
</evidence>
<protein>
    <submittedName>
        <fullName evidence="11">Subfamily B ATP-binding cassette protein MsbA</fullName>
        <ecNumber evidence="11">3.6.3.-</ecNumber>
    </submittedName>
</protein>
<evidence type="ECO:0000256" key="7">
    <source>
        <dbReference type="ARBA" id="ARBA00023136"/>
    </source>
</evidence>
<dbReference type="InterPro" id="IPR011527">
    <property type="entry name" value="ABC1_TM_dom"/>
</dbReference>
<dbReference type="PANTHER" id="PTHR24221">
    <property type="entry name" value="ATP-BINDING CASSETTE SUB-FAMILY B"/>
    <property type="match status" value="1"/>
</dbReference>
<dbReference type="GO" id="GO:0005886">
    <property type="term" value="C:plasma membrane"/>
    <property type="evidence" value="ECO:0007669"/>
    <property type="project" value="UniProtKB-SubCell"/>
</dbReference>
<dbReference type="GO" id="GO:0140359">
    <property type="term" value="F:ABC-type transporter activity"/>
    <property type="evidence" value="ECO:0007669"/>
    <property type="project" value="InterPro"/>
</dbReference>
<evidence type="ECO:0000256" key="8">
    <source>
        <dbReference type="SAM" id="Phobius"/>
    </source>
</evidence>
<proteinExistence type="predicted"/>
<feature type="transmembrane region" description="Helical" evidence="8">
    <location>
        <begin position="20"/>
        <end position="43"/>
    </location>
</feature>
<dbReference type="Proteomes" id="UP000520814">
    <property type="component" value="Unassembled WGS sequence"/>
</dbReference>
<keyword evidence="7 8" id="KW-0472">Membrane</keyword>
<dbReference type="EMBL" id="JACHGW010000004">
    <property type="protein sequence ID" value="MBB6052592.1"/>
    <property type="molecule type" value="Genomic_DNA"/>
</dbReference>
<dbReference type="SUPFAM" id="SSF52540">
    <property type="entry name" value="P-loop containing nucleoside triphosphate hydrolases"/>
    <property type="match status" value="1"/>
</dbReference>
<dbReference type="SUPFAM" id="SSF90123">
    <property type="entry name" value="ABC transporter transmembrane region"/>
    <property type="match status" value="1"/>
</dbReference>